<name>A0AA35VL27_LACSI</name>
<dbReference type="GO" id="GO:2000022">
    <property type="term" value="P:regulation of jasmonic acid mediated signaling pathway"/>
    <property type="evidence" value="ECO:0007669"/>
    <property type="project" value="UniProtKB-UniRule"/>
</dbReference>
<comment type="subcellular location">
    <subcellularLocation>
        <location evidence="2">Nucleus</location>
    </subcellularLocation>
</comment>
<dbReference type="InterPro" id="IPR040390">
    <property type="entry name" value="TIFY/JAZ"/>
</dbReference>
<dbReference type="GO" id="GO:0009611">
    <property type="term" value="P:response to wounding"/>
    <property type="evidence" value="ECO:0007669"/>
    <property type="project" value="UniProtKB-UniRule"/>
</dbReference>
<keyword evidence="2" id="KW-1184">Jasmonic acid signaling pathway</keyword>
<comment type="function">
    <text evidence="2">Repressor of jasmonate responses.</text>
</comment>
<evidence type="ECO:0000313" key="6">
    <source>
        <dbReference type="Proteomes" id="UP001177003"/>
    </source>
</evidence>
<evidence type="ECO:0000256" key="2">
    <source>
        <dbReference type="RuleBase" id="RU369065"/>
    </source>
</evidence>
<dbReference type="AlphaFoldDB" id="A0AA35VL27"/>
<evidence type="ECO:0000313" key="5">
    <source>
        <dbReference type="EMBL" id="CAI9262977.1"/>
    </source>
</evidence>
<feature type="compositionally biased region" description="Polar residues" evidence="3">
    <location>
        <begin position="201"/>
        <end position="212"/>
    </location>
</feature>
<dbReference type="Pfam" id="PF06200">
    <property type="entry name" value="tify"/>
    <property type="match status" value="1"/>
</dbReference>
<evidence type="ECO:0000256" key="1">
    <source>
        <dbReference type="ARBA" id="ARBA00008614"/>
    </source>
</evidence>
<comment type="similarity">
    <text evidence="1 2">Belongs to the TIFY/JAZ family.</text>
</comment>
<proteinExistence type="inferred from homology"/>
<organism evidence="5 6">
    <name type="scientific">Lactuca saligna</name>
    <name type="common">Willowleaf lettuce</name>
    <dbReference type="NCBI Taxonomy" id="75948"/>
    <lineage>
        <taxon>Eukaryota</taxon>
        <taxon>Viridiplantae</taxon>
        <taxon>Streptophyta</taxon>
        <taxon>Embryophyta</taxon>
        <taxon>Tracheophyta</taxon>
        <taxon>Spermatophyta</taxon>
        <taxon>Magnoliopsida</taxon>
        <taxon>eudicotyledons</taxon>
        <taxon>Gunneridae</taxon>
        <taxon>Pentapetalae</taxon>
        <taxon>asterids</taxon>
        <taxon>campanulids</taxon>
        <taxon>Asterales</taxon>
        <taxon>Asteraceae</taxon>
        <taxon>Cichorioideae</taxon>
        <taxon>Cichorieae</taxon>
        <taxon>Lactucinae</taxon>
        <taxon>Lactuca</taxon>
    </lineage>
</organism>
<keyword evidence="2" id="KW-0539">Nucleus</keyword>
<dbReference type="GO" id="GO:0031347">
    <property type="term" value="P:regulation of defense response"/>
    <property type="evidence" value="ECO:0007669"/>
    <property type="project" value="UniProtKB-UniRule"/>
</dbReference>
<comment type="domain">
    <text evidence="2">The jas domain is required for interaction with COI1.</text>
</comment>
<protein>
    <recommendedName>
        <fullName evidence="2">Protein TIFY</fullName>
    </recommendedName>
    <alternativeName>
        <fullName evidence="2">Jasmonate ZIM domain-containing protein</fullName>
    </alternativeName>
</protein>
<evidence type="ECO:0000259" key="4">
    <source>
        <dbReference type="PROSITE" id="PS51320"/>
    </source>
</evidence>
<dbReference type="Proteomes" id="UP001177003">
    <property type="component" value="Chromosome 0"/>
</dbReference>
<dbReference type="InterPro" id="IPR010399">
    <property type="entry name" value="Tify_dom"/>
</dbReference>
<feature type="region of interest" description="Disordered" evidence="3">
    <location>
        <begin position="197"/>
        <end position="237"/>
    </location>
</feature>
<sequence length="237" mass="26084">MGSRGRRLIPCIPRALFNISLLQISTKKERFSGHKTTDKSNFSQTFNLLSQYLKENGTFGDLSLGMATGTMNLFPAANKPSHRQQDAAVSPVSTQVPKKQPESAQMTIFYAGQVIVLDDFPAEKAMEIMTLAGKGTSQKTQTFRPASDWIPKPTEPSNLVASNIENENVQLQPVVSDLPIARKASLARFLEKRKERITARSPYQSDNHGSPSKQEEGKSWLGLAAESRGQFQAQSAS</sequence>
<evidence type="ECO:0000256" key="3">
    <source>
        <dbReference type="SAM" id="MobiDB-lite"/>
    </source>
</evidence>
<dbReference type="EMBL" id="OX465086">
    <property type="protein sequence ID" value="CAI9262977.1"/>
    <property type="molecule type" value="Genomic_DNA"/>
</dbReference>
<accession>A0AA35VL27</accession>
<dbReference type="GO" id="GO:0005634">
    <property type="term" value="C:nucleus"/>
    <property type="evidence" value="ECO:0007669"/>
    <property type="project" value="UniProtKB-SubCell"/>
</dbReference>
<dbReference type="PANTHER" id="PTHR33077:SF140">
    <property type="entry name" value="PROTEIN TIFY 10B"/>
    <property type="match status" value="1"/>
</dbReference>
<feature type="domain" description="Tify" evidence="4">
    <location>
        <begin position="99"/>
        <end position="134"/>
    </location>
</feature>
<dbReference type="InterPro" id="IPR018467">
    <property type="entry name" value="CCT_CS"/>
</dbReference>
<gene>
    <name evidence="5" type="ORF">LSALG_LOCUS3687</name>
</gene>
<dbReference type="PANTHER" id="PTHR33077">
    <property type="entry name" value="PROTEIN TIFY 4A-RELATED-RELATED"/>
    <property type="match status" value="1"/>
</dbReference>
<dbReference type="PROSITE" id="PS51320">
    <property type="entry name" value="TIFY"/>
    <property type="match status" value="1"/>
</dbReference>
<keyword evidence="6" id="KW-1185">Reference proteome</keyword>
<dbReference type="SMART" id="SM00979">
    <property type="entry name" value="TIFY"/>
    <property type="match status" value="1"/>
</dbReference>
<dbReference type="Pfam" id="PF09425">
    <property type="entry name" value="Jas_motif"/>
    <property type="match status" value="1"/>
</dbReference>
<reference evidence="5" key="1">
    <citation type="submission" date="2023-04" db="EMBL/GenBank/DDBJ databases">
        <authorList>
            <person name="Vijverberg K."/>
            <person name="Xiong W."/>
            <person name="Schranz E."/>
        </authorList>
    </citation>
    <scope>NUCLEOTIDE SEQUENCE</scope>
</reference>